<dbReference type="Proteomes" id="UP001054945">
    <property type="component" value="Unassembled WGS sequence"/>
</dbReference>
<evidence type="ECO:0000313" key="2">
    <source>
        <dbReference type="Proteomes" id="UP001054945"/>
    </source>
</evidence>
<organism evidence="1 2">
    <name type="scientific">Caerostris extrusa</name>
    <name type="common">Bark spider</name>
    <name type="synonym">Caerostris bankana</name>
    <dbReference type="NCBI Taxonomy" id="172846"/>
    <lineage>
        <taxon>Eukaryota</taxon>
        <taxon>Metazoa</taxon>
        <taxon>Ecdysozoa</taxon>
        <taxon>Arthropoda</taxon>
        <taxon>Chelicerata</taxon>
        <taxon>Arachnida</taxon>
        <taxon>Araneae</taxon>
        <taxon>Araneomorphae</taxon>
        <taxon>Entelegynae</taxon>
        <taxon>Araneoidea</taxon>
        <taxon>Araneidae</taxon>
        <taxon>Caerostris</taxon>
    </lineage>
</organism>
<accession>A0AAV4QZN6</accession>
<reference evidence="1 2" key="1">
    <citation type="submission" date="2021-06" db="EMBL/GenBank/DDBJ databases">
        <title>Caerostris extrusa draft genome.</title>
        <authorList>
            <person name="Kono N."/>
            <person name="Arakawa K."/>
        </authorList>
    </citation>
    <scope>NUCLEOTIDE SEQUENCE [LARGE SCALE GENOMIC DNA]</scope>
</reference>
<dbReference type="AlphaFoldDB" id="A0AAV4QZN6"/>
<protein>
    <submittedName>
        <fullName evidence="1">Uncharacterized protein</fullName>
    </submittedName>
</protein>
<proteinExistence type="predicted"/>
<comment type="caution">
    <text evidence="1">The sequence shown here is derived from an EMBL/GenBank/DDBJ whole genome shotgun (WGS) entry which is preliminary data.</text>
</comment>
<sequence length="173" mass="19397">MAISETFHPFLFVRRWHTTHRSFPSRSSVRTHDIPAAGRIQSGDAVQRGVERRGRCRIEASTVSVPCVHVIQSGSSVDKPPTRLASGTTYISRASKNPDSSFPKRPFLSFLFSVCMLFGMSMAPAGNRFLSFHFSQLSLFEHRRPKATPRSSQKGPHLGHPVAILIDRNRIKK</sequence>
<evidence type="ECO:0000313" key="1">
    <source>
        <dbReference type="EMBL" id="GIY13218.1"/>
    </source>
</evidence>
<gene>
    <name evidence="1" type="ORF">CEXT_234191</name>
</gene>
<keyword evidence="2" id="KW-1185">Reference proteome</keyword>
<dbReference type="EMBL" id="BPLR01006907">
    <property type="protein sequence ID" value="GIY13218.1"/>
    <property type="molecule type" value="Genomic_DNA"/>
</dbReference>
<name>A0AAV4QZN6_CAEEX</name>